<dbReference type="InterPro" id="IPR011701">
    <property type="entry name" value="MFS"/>
</dbReference>
<dbReference type="Proteomes" id="UP000806528">
    <property type="component" value="Unassembled WGS sequence"/>
</dbReference>
<keyword evidence="2 6" id="KW-0812">Transmembrane</keyword>
<evidence type="ECO:0000256" key="3">
    <source>
        <dbReference type="ARBA" id="ARBA00022989"/>
    </source>
</evidence>
<keyword evidence="3 6" id="KW-1133">Transmembrane helix</keyword>
<evidence type="ECO:0000256" key="4">
    <source>
        <dbReference type="ARBA" id="ARBA00023136"/>
    </source>
</evidence>
<feature type="transmembrane region" description="Helical" evidence="6">
    <location>
        <begin position="253"/>
        <end position="276"/>
    </location>
</feature>
<feature type="transmembrane region" description="Helical" evidence="6">
    <location>
        <begin position="134"/>
        <end position="156"/>
    </location>
</feature>
<proteinExistence type="predicted"/>
<dbReference type="Gene3D" id="1.20.1250.20">
    <property type="entry name" value="MFS general substrate transporter like domains"/>
    <property type="match status" value="2"/>
</dbReference>
<feature type="domain" description="Major facilitator superfamily (MFS) profile" evidence="7">
    <location>
        <begin position="34"/>
        <end position="438"/>
    </location>
</feature>
<feature type="transmembrane region" description="Helical" evidence="6">
    <location>
        <begin position="33"/>
        <end position="58"/>
    </location>
</feature>
<feature type="transmembrane region" description="Helical" evidence="6">
    <location>
        <begin position="324"/>
        <end position="343"/>
    </location>
</feature>
<evidence type="ECO:0000256" key="5">
    <source>
        <dbReference type="SAM" id="MobiDB-lite"/>
    </source>
</evidence>
<evidence type="ECO:0000256" key="6">
    <source>
        <dbReference type="SAM" id="Phobius"/>
    </source>
</evidence>
<feature type="transmembrane region" description="Helical" evidence="6">
    <location>
        <begin position="387"/>
        <end position="410"/>
    </location>
</feature>
<dbReference type="Pfam" id="PF07690">
    <property type="entry name" value="MFS_1"/>
    <property type="match status" value="2"/>
</dbReference>
<evidence type="ECO:0000256" key="1">
    <source>
        <dbReference type="ARBA" id="ARBA00004651"/>
    </source>
</evidence>
<feature type="transmembrane region" description="Helical" evidence="6">
    <location>
        <begin position="349"/>
        <end position="375"/>
    </location>
</feature>
<dbReference type="PROSITE" id="PS50850">
    <property type="entry name" value="MFS"/>
    <property type="match status" value="1"/>
</dbReference>
<name>A0ABR9P6W2_9ACTN</name>
<feature type="transmembrane region" description="Helical" evidence="6">
    <location>
        <begin position="196"/>
        <end position="215"/>
    </location>
</feature>
<comment type="subcellular location">
    <subcellularLocation>
        <location evidence="1">Cell membrane</location>
        <topology evidence="1">Multi-pass membrane protein</topology>
    </subcellularLocation>
</comment>
<feature type="transmembrane region" description="Helical" evidence="6">
    <location>
        <begin position="110"/>
        <end position="128"/>
    </location>
</feature>
<feature type="transmembrane region" description="Helical" evidence="6">
    <location>
        <begin position="416"/>
        <end position="434"/>
    </location>
</feature>
<dbReference type="RefSeq" id="WP_193122067.1">
    <property type="nucleotide sequence ID" value="NZ_JADBGI010000009.1"/>
</dbReference>
<dbReference type="EMBL" id="JADBGI010000009">
    <property type="protein sequence ID" value="MBE2999435.1"/>
    <property type="molecule type" value="Genomic_DNA"/>
</dbReference>
<accession>A0ABR9P6W2</accession>
<evidence type="ECO:0000259" key="7">
    <source>
        <dbReference type="PROSITE" id="PS50850"/>
    </source>
</evidence>
<dbReference type="PANTHER" id="PTHR23528:SF1">
    <property type="entry name" value="MAJOR FACILITATOR SUPERFAMILY (MFS) PROFILE DOMAIN-CONTAINING PROTEIN"/>
    <property type="match status" value="1"/>
</dbReference>
<dbReference type="SUPFAM" id="SSF103473">
    <property type="entry name" value="MFS general substrate transporter"/>
    <property type="match status" value="1"/>
</dbReference>
<evidence type="ECO:0000313" key="9">
    <source>
        <dbReference type="Proteomes" id="UP000806528"/>
    </source>
</evidence>
<feature type="region of interest" description="Disordered" evidence="5">
    <location>
        <begin position="1"/>
        <end position="23"/>
    </location>
</feature>
<evidence type="ECO:0000256" key="2">
    <source>
        <dbReference type="ARBA" id="ARBA00022692"/>
    </source>
</evidence>
<feature type="transmembrane region" description="Helical" evidence="6">
    <location>
        <begin position="288"/>
        <end position="312"/>
    </location>
</feature>
<dbReference type="InterPro" id="IPR036259">
    <property type="entry name" value="MFS_trans_sf"/>
</dbReference>
<organism evidence="8 9">
    <name type="scientific">Nocardiopsis coralli</name>
    <dbReference type="NCBI Taxonomy" id="2772213"/>
    <lineage>
        <taxon>Bacteria</taxon>
        <taxon>Bacillati</taxon>
        <taxon>Actinomycetota</taxon>
        <taxon>Actinomycetes</taxon>
        <taxon>Streptosporangiales</taxon>
        <taxon>Nocardiopsidaceae</taxon>
        <taxon>Nocardiopsis</taxon>
    </lineage>
</organism>
<dbReference type="InterPro" id="IPR020846">
    <property type="entry name" value="MFS_dom"/>
</dbReference>
<feature type="compositionally biased region" description="Basic and acidic residues" evidence="5">
    <location>
        <begin position="1"/>
        <end position="13"/>
    </location>
</feature>
<reference evidence="8 9" key="1">
    <citation type="submission" date="2020-09" db="EMBL/GenBank/DDBJ databases">
        <title>Diversity and distribution of actinomycetes associated with coral in the coast of Hainan.</title>
        <authorList>
            <person name="Li F."/>
        </authorList>
    </citation>
    <scope>NUCLEOTIDE SEQUENCE [LARGE SCALE GENOMIC DNA]</scope>
    <source>
        <strain evidence="8 9">HNM0947</strain>
    </source>
</reference>
<evidence type="ECO:0000313" key="8">
    <source>
        <dbReference type="EMBL" id="MBE2999435.1"/>
    </source>
</evidence>
<keyword evidence="9" id="KW-1185">Reference proteome</keyword>
<feature type="transmembrane region" description="Helical" evidence="6">
    <location>
        <begin position="168"/>
        <end position="190"/>
    </location>
</feature>
<comment type="caution">
    <text evidence="8">The sequence shown here is derived from an EMBL/GenBank/DDBJ whole genome shotgun (WGS) entry which is preliminary data.</text>
</comment>
<sequence>MSEHTPPDSDAAARPDGTALGAPPTGRRGLVRLVPLLGAGNLAVYAFYIGISGVLLPLHIQGLHPGDEEAAVANLGIVTGVAAVFGTLFNPIGGALSDRTRTRWGRRNPWMVGGALAALLAAVVLGLADSVLMVLLGWCLAQATMNLCHAALTGILPDRVPDHRRGTVASVMGMALSVAGVLGTGLAALFTERIELGYIALGGVAVAAVVLLCAFTHDPRGDELPPPPPPPAERVAPLVALGRFLSALTHRNFALVLIGRALLFLGYFLIIGYQLYIFDYYIELPDSISPAAAVPIVTALGAVGTVVTAAIGGPLSDRLDRRKLFTLVSGVASALAMLIPYYAPTWTGMIVFGLALGGAFGCFLAVDTALATLVLPNHENYARDMGLLNIAAAGPQIMAPFIASMIILHVGGYSSLFLVGAGVGLLGALSIAFVKGVR</sequence>
<protein>
    <submittedName>
        <fullName evidence="8">MFS transporter</fullName>
    </submittedName>
</protein>
<gene>
    <name evidence="8" type="ORF">IDM40_12070</name>
</gene>
<feature type="transmembrane region" description="Helical" evidence="6">
    <location>
        <begin position="70"/>
        <end position="89"/>
    </location>
</feature>
<dbReference type="PANTHER" id="PTHR23528">
    <property type="match status" value="1"/>
</dbReference>
<keyword evidence="4 6" id="KW-0472">Membrane</keyword>